<dbReference type="Proteomes" id="UP000027120">
    <property type="component" value="Unassembled WGS sequence"/>
</dbReference>
<evidence type="ECO:0000256" key="4">
    <source>
        <dbReference type="ARBA" id="ARBA00022679"/>
    </source>
</evidence>
<dbReference type="InterPro" id="IPR040383">
    <property type="entry name" value="HAKAI/CBLL2"/>
</dbReference>
<dbReference type="PROSITE" id="PS50157">
    <property type="entry name" value="ZINC_FINGER_C2H2_2"/>
    <property type="match status" value="1"/>
</dbReference>
<dbReference type="AlphaFoldDB" id="A0A067F497"/>
<evidence type="ECO:0000256" key="8">
    <source>
        <dbReference type="ARBA" id="ARBA00022833"/>
    </source>
</evidence>
<keyword evidence="7" id="KW-0833">Ubl conjugation pathway</keyword>
<keyword evidence="15" id="KW-1185">Reference proteome</keyword>
<dbReference type="Gene3D" id="3.30.40.10">
    <property type="entry name" value="Zinc/RING finger domain, C3HC4 (zinc finger)"/>
    <property type="match status" value="1"/>
</dbReference>
<dbReference type="InterPro" id="IPR017907">
    <property type="entry name" value="Znf_RING_CS"/>
</dbReference>
<dbReference type="SMR" id="A0A067F497"/>
<evidence type="ECO:0000256" key="2">
    <source>
        <dbReference type="ARBA" id="ARBA00004123"/>
    </source>
</evidence>
<feature type="compositionally biased region" description="Polar residues" evidence="12">
    <location>
        <begin position="251"/>
        <end position="262"/>
    </location>
</feature>
<feature type="domain" description="C2H2-type" evidence="13">
    <location>
        <begin position="123"/>
        <end position="149"/>
    </location>
</feature>
<feature type="region of interest" description="Disordered" evidence="12">
    <location>
        <begin position="154"/>
        <end position="271"/>
    </location>
</feature>
<dbReference type="FunFam" id="3.30.40.10:FF:000280">
    <property type="entry name" value="E3 ubiquitin-protein ligase Hakai"/>
    <property type="match status" value="1"/>
</dbReference>
<dbReference type="CDD" id="cd16508">
    <property type="entry name" value="RING-HC_HAKAI-like"/>
    <property type="match status" value="1"/>
</dbReference>
<dbReference type="EMBL" id="KK784955">
    <property type="protein sequence ID" value="KDO58041.1"/>
    <property type="molecule type" value="Genomic_DNA"/>
</dbReference>
<evidence type="ECO:0000256" key="10">
    <source>
        <dbReference type="ARBA" id="ARBA00038499"/>
    </source>
</evidence>
<evidence type="ECO:0000256" key="7">
    <source>
        <dbReference type="ARBA" id="ARBA00022786"/>
    </source>
</evidence>
<protein>
    <recommendedName>
        <fullName evidence="3">RING-type E3 ubiquitin transferase</fullName>
        <ecNumber evidence="3">2.3.2.27</ecNumber>
    </recommendedName>
</protein>
<evidence type="ECO:0000256" key="12">
    <source>
        <dbReference type="SAM" id="MobiDB-lite"/>
    </source>
</evidence>
<evidence type="ECO:0000256" key="9">
    <source>
        <dbReference type="ARBA" id="ARBA00023242"/>
    </source>
</evidence>
<comment type="similarity">
    <text evidence="10">Belongs to the Hakai family.</text>
</comment>
<accession>A0A067F497</accession>
<dbReference type="eggNOG" id="KOG2932">
    <property type="taxonomic scope" value="Eukaryota"/>
</dbReference>
<evidence type="ECO:0000256" key="11">
    <source>
        <dbReference type="PROSITE-ProRule" id="PRU00042"/>
    </source>
</evidence>
<dbReference type="EC" id="2.3.2.27" evidence="3"/>
<evidence type="ECO:0000256" key="1">
    <source>
        <dbReference type="ARBA" id="ARBA00000900"/>
    </source>
</evidence>
<dbReference type="GO" id="GO:0016567">
    <property type="term" value="P:protein ubiquitination"/>
    <property type="evidence" value="ECO:0000318"/>
    <property type="project" value="GO_Central"/>
</dbReference>
<gene>
    <name evidence="14" type="ORF">CISIN_1g011117mg</name>
</gene>
<feature type="compositionally biased region" description="Polar residues" evidence="12">
    <location>
        <begin position="167"/>
        <end position="176"/>
    </location>
</feature>
<evidence type="ECO:0000313" key="14">
    <source>
        <dbReference type="EMBL" id="KDO58041.1"/>
    </source>
</evidence>
<keyword evidence="8" id="KW-0862">Zinc</keyword>
<evidence type="ECO:0000256" key="6">
    <source>
        <dbReference type="ARBA" id="ARBA00022771"/>
    </source>
</evidence>
<evidence type="ECO:0000256" key="3">
    <source>
        <dbReference type="ARBA" id="ARBA00012483"/>
    </source>
</evidence>
<dbReference type="InterPro" id="IPR013087">
    <property type="entry name" value="Znf_C2H2_type"/>
</dbReference>
<evidence type="ECO:0000256" key="5">
    <source>
        <dbReference type="ARBA" id="ARBA00022723"/>
    </source>
</evidence>
<evidence type="ECO:0000259" key="13">
    <source>
        <dbReference type="PROSITE" id="PS50157"/>
    </source>
</evidence>
<keyword evidence="5" id="KW-0479">Metal-binding</keyword>
<sequence>MLQIRLKKVPSSESGGAVKPLPVETVTVACPDHLVLADLPVAKGIGAATAASLVKTVGRRSRRQLGERVHFCVRCDYPIAIYGRLNPCEHVFCLDCARSDSMCYLCDERIQKIQTIKLMEGIFICAAPHCLKSFLKKTEFEAHIHVSHADLLLQPNAEKEDNESESAKQPTVSESSVRAPPRPVFSPGQNSQLNDRDDKARWQQPREQPPPRAGLLPKQPPVFGQLQNYQSDAQPDGSLPPGFERPGPHNRFQQSFDMQGTPQQESSQQQGILSETQFPEYPPMHPMQPPNFVVPMNSNPLLTPPFPPFPTEGSQQFYGAPFGMPRPDSVTEVGSEQASLLGFPPGPPGGVNFPPSYSQLWNPGPGGAPFEVPSGGQGIAEGFGNMSDSQGKAAFYQGYAQNPGGAPMINPPLPTGNKGMEAVQGSSGMDPRDGKGILTPPAMSLPPPPPGPPPQSHMSQHKRGKYYSGDMVRESPGFGWPHENRDGFGSSQE</sequence>
<dbReference type="PANTHER" id="PTHR13480:SF0">
    <property type="entry name" value="E3 UBIQUITIN-PROTEIN LIGASE HAKAI"/>
    <property type="match status" value="1"/>
</dbReference>
<dbReference type="GO" id="GO:0008270">
    <property type="term" value="F:zinc ion binding"/>
    <property type="evidence" value="ECO:0007669"/>
    <property type="project" value="UniProtKB-KW"/>
</dbReference>
<comment type="subcellular location">
    <subcellularLocation>
        <location evidence="2">Nucleus</location>
    </subcellularLocation>
</comment>
<comment type="catalytic activity">
    <reaction evidence="1">
        <text>S-ubiquitinyl-[E2 ubiquitin-conjugating enzyme]-L-cysteine + [acceptor protein]-L-lysine = [E2 ubiquitin-conjugating enzyme]-L-cysteine + N(6)-ubiquitinyl-[acceptor protein]-L-lysine.</text>
        <dbReference type="EC" id="2.3.2.27"/>
    </reaction>
</comment>
<name>A0A067F497_CITSI</name>
<dbReference type="PROSITE" id="PS00028">
    <property type="entry name" value="ZINC_FINGER_C2H2_1"/>
    <property type="match status" value="1"/>
</dbReference>
<proteinExistence type="inferred from homology"/>
<keyword evidence="6 11" id="KW-0863">Zinc-finger</keyword>
<dbReference type="PROSITE" id="PS00518">
    <property type="entry name" value="ZF_RING_1"/>
    <property type="match status" value="1"/>
</dbReference>
<dbReference type="InterPro" id="IPR040380">
    <property type="entry name" value="HAKAI-like_RING-HC"/>
</dbReference>
<dbReference type="InterPro" id="IPR013083">
    <property type="entry name" value="Znf_RING/FYVE/PHD"/>
</dbReference>
<feature type="region of interest" description="Disordered" evidence="12">
    <location>
        <begin position="409"/>
        <end position="493"/>
    </location>
</feature>
<feature type="compositionally biased region" description="Pro residues" evidence="12">
    <location>
        <begin position="443"/>
        <end position="455"/>
    </location>
</feature>
<reference evidence="14 15" key="1">
    <citation type="submission" date="2014-04" db="EMBL/GenBank/DDBJ databases">
        <authorList>
            <consortium name="International Citrus Genome Consortium"/>
            <person name="Gmitter F."/>
            <person name="Chen C."/>
            <person name="Farmerie W."/>
            <person name="Harkins T."/>
            <person name="Desany B."/>
            <person name="Mohiuddin M."/>
            <person name="Kodira C."/>
            <person name="Borodovsky M."/>
            <person name="Lomsadze A."/>
            <person name="Burns P."/>
            <person name="Jenkins J."/>
            <person name="Prochnik S."/>
            <person name="Shu S."/>
            <person name="Chapman J."/>
            <person name="Pitluck S."/>
            <person name="Schmutz J."/>
            <person name="Rokhsar D."/>
        </authorList>
    </citation>
    <scope>NUCLEOTIDE SEQUENCE</scope>
</reference>
<evidence type="ECO:0000313" key="15">
    <source>
        <dbReference type="Proteomes" id="UP000027120"/>
    </source>
</evidence>
<dbReference type="PaxDb" id="2711-XP_006480946.1"/>
<dbReference type="GO" id="GO:0005634">
    <property type="term" value="C:nucleus"/>
    <property type="evidence" value="ECO:0007669"/>
    <property type="project" value="UniProtKB-SubCell"/>
</dbReference>
<keyword evidence="9" id="KW-0539">Nucleus</keyword>
<dbReference type="GO" id="GO:0030155">
    <property type="term" value="P:regulation of cell adhesion"/>
    <property type="evidence" value="ECO:0000318"/>
    <property type="project" value="GO_Central"/>
</dbReference>
<dbReference type="GO" id="GO:0061630">
    <property type="term" value="F:ubiquitin protein ligase activity"/>
    <property type="evidence" value="ECO:0000318"/>
    <property type="project" value="GO_Central"/>
</dbReference>
<organism evidence="14 15">
    <name type="scientific">Citrus sinensis</name>
    <name type="common">Sweet orange</name>
    <name type="synonym">Citrus aurantium var. sinensis</name>
    <dbReference type="NCBI Taxonomy" id="2711"/>
    <lineage>
        <taxon>Eukaryota</taxon>
        <taxon>Viridiplantae</taxon>
        <taxon>Streptophyta</taxon>
        <taxon>Embryophyta</taxon>
        <taxon>Tracheophyta</taxon>
        <taxon>Spermatophyta</taxon>
        <taxon>Magnoliopsida</taxon>
        <taxon>eudicotyledons</taxon>
        <taxon>Gunneridae</taxon>
        <taxon>Pentapetalae</taxon>
        <taxon>rosids</taxon>
        <taxon>malvids</taxon>
        <taxon>Sapindales</taxon>
        <taxon>Rutaceae</taxon>
        <taxon>Aurantioideae</taxon>
        <taxon>Citrus</taxon>
    </lineage>
</organism>
<keyword evidence="4" id="KW-0808">Transferase</keyword>
<dbReference type="PANTHER" id="PTHR13480">
    <property type="entry name" value="E3 UBIQUITIN-PROTEIN LIGASE HAKAI-RELATED"/>
    <property type="match status" value="1"/>
</dbReference>
<dbReference type="STRING" id="2711.A0A067F497"/>